<organism evidence="3 4">
    <name type="scientific">Erpetoichthys calabaricus</name>
    <name type="common">Rope fish</name>
    <name type="synonym">Calamoichthys calabaricus</name>
    <dbReference type="NCBI Taxonomy" id="27687"/>
    <lineage>
        <taxon>Eukaryota</taxon>
        <taxon>Metazoa</taxon>
        <taxon>Chordata</taxon>
        <taxon>Craniata</taxon>
        <taxon>Vertebrata</taxon>
        <taxon>Euteleostomi</taxon>
        <taxon>Actinopterygii</taxon>
        <taxon>Polypteriformes</taxon>
        <taxon>Polypteridae</taxon>
        <taxon>Erpetoichthys</taxon>
    </lineage>
</organism>
<comment type="similarity">
    <text evidence="1">Belongs to the mTERF family.</text>
</comment>
<dbReference type="InterPro" id="IPR003690">
    <property type="entry name" value="MTERF"/>
</dbReference>
<evidence type="ECO:0000313" key="4">
    <source>
        <dbReference type="Proteomes" id="UP000694620"/>
    </source>
</evidence>
<dbReference type="GeneID" id="114662506"/>
<dbReference type="Pfam" id="PF02536">
    <property type="entry name" value="mTERF"/>
    <property type="match status" value="1"/>
</dbReference>
<dbReference type="AlphaFoldDB" id="A0A8C4RZ31"/>
<dbReference type="Proteomes" id="UP000694620">
    <property type="component" value="Chromosome 1"/>
</dbReference>
<evidence type="ECO:0000256" key="2">
    <source>
        <dbReference type="ARBA" id="ARBA00022946"/>
    </source>
</evidence>
<dbReference type="Gene3D" id="1.25.70.10">
    <property type="entry name" value="Transcription termination factor 3, mitochondrial"/>
    <property type="match status" value="2"/>
</dbReference>
<evidence type="ECO:0000313" key="3">
    <source>
        <dbReference type="Ensembl" id="ENSECRP00000008951.1"/>
    </source>
</evidence>
<dbReference type="GO" id="GO:0006393">
    <property type="term" value="P:termination of mitochondrial transcription"/>
    <property type="evidence" value="ECO:0007669"/>
    <property type="project" value="TreeGrafter"/>
</dbReference>
<dbReference type="PANTHER" id="PTHR15437:SF1">
    <property type="entry name" value="TRANSCRIPTION TERMINATION FACTOR 2, MITOCHONDRIAL"/>
    <property type="match status" value="1"/>
</dbReference>
<reference evidence="3" key="3">
    <citation type="submission" date="2025-09" db="UniProtKB">
        <authorList>
            <consortium name="Ensembl"/>
        </authorList>
    </citation>
    <scope>IDENTIFICATION</scope>
</reference>
<name>A0A8C4RZ31_ERPCA</name>
<dbReference type="RefSeq" id="XP_028671835.1">
    <property type="nucleotide sequence ID" value="XM_028816002.2"/>
</dbReference>
<proteinExistence type="inferred from homology"/>
<keyword evidence="2" id="KW-0809">Transit peptide</keyword>
<gene>
    <name evidence="3" type="primary">MTERF2</name>
    <name evidence="3" type="synonym">mterf2</name>
</gene>
<dbReference type="GeneTree" id="ENSGT00530000063817"/>
<dbReference type="OrthoDB" id="9868878at2759"/>
<dbReference type="PANTHER" id="PTHR15437">
    <property type="entry name" value="TRANSCRIPTION TERMINATION FACTOR, MITOCHONDRIAL"/>
    <property type="match status" value="1"/>
</dbReference>
<dbReference type="GO" id="GO:0005759">
    <property type="term" value="C:mitochondrial matrix"/>
    <property type="evidence" value="ECO:0007669"/>
    <property type="project" value="TreeGrafter"/>
</dbReference>
<accession>A0A8C4RZ31</accession>
<dbReference type="Ensembl" id="ENSECRT00000009099.1">
    <property type="protein sequence ID" value="ENSECRP00000008951.1"/>
    <property type="gene ID" value="ENSECRG00000006010.1"/>
</dbReference>
<evidence type="ECO:0000256" key="1">
    <source>
        <dbReference type="ARBA" id="ARBA00007692"/>
    </source>
</evidence>
<dbReference type="SMART" id="SM00733">
    <property type="entry name" value="Mterf"/>
    <property type="match status" value="3"/>
</dbReference>
<protein>
    <submittedName>
        <fullName evidence="3">Mitochondrial transcription termination factor 2</fullName>
    </submittedName>
</protein>
<reference evidence="3" key="1">
    <citation type="submission" date="2021-06" db="EMBL/GenBank/DDBJ databases">
        <authorList>
            <consortium name="Wellcome Sanger Institute Data Sharing"/>
        </authorList>
    </citation>
    <scope>NUCLEOTIDE SEQUENCE [LARGE SCALE GENOMIC DNA]</scope>
</reference>
<sequence length="385" mass="43528">MFRVATFSLCLFYKRQQICLSFTRSFTKKSYGYRLLSSKGTETENACTIDSLGNLEVNISKVRQLKRWVLVNQVAYVNETAEFLREMGADKTQIASILERYPEAVLCTPTDVQLQREIWQLVCSNKKELLMIIEKFPSSFFTIGHSNNLKANIEYFKELGLNKKLISKVIASAPQNFSHPVEKNKEMICTLTDSYMKLGGLRTNMRPWLQKLLSLDPFILIKDPSIIKENLIFLHVTGFTSTEIFGLLTKLKGFISALSVSSMAENLAYTKKSLNCNDQTIKDIILKCPAILSLPIPVLMERLQGLLNSGITLGQIKQTPAILELTSQIVQFRIQKLVSSGYDIKKEGLGPLTGTKKDFEISSGKIQLKKERPIFNPVAPLKIDR</sequence>
<keyword evidence="4" id="KW-1185">Reference proteome</keyword>
<reference evidence="3" key="2">
    <citation type="submission" date="2025-08" db="UniProtKB">
        <authorList>
            <consortium name="Ensembl"/>
        </authorList>
    </citation>
    <scope>IDENTIFICATION</scope>
</reference>
<dbReference type="GO" id="GO:0003676">
    <property type="term" value="F:nucleic acid binding"/>
    <property type="evidence" value="ECO:0007669"/>
    <property type="project" value="InterPro"/>
</dbReference>
<dbReference type="InterPro" id="IPR038538">
    <property type="entry name" value="MTERF_sf"/>
</dbReference>
<dbReference type="CTD" id="80298"/>